<dbReference type="Gene3D" id="3.80.10.10">
    <property type="entry name" value="Ribonuclease Inhibitor"/>
    <property type="match status" value="1"/>
</dbReference>
<dbReference type="InterPro" id="IPR032675">
    <property type="entry name" value="LRR_dom_sf"/>
</dbReference>
<gene>
    <name evidence="1" type="ORF">BDP27DRAFT_1424312</name>
</gene>
<dbReference type="EMBL" id="JADNRY010000095">
    <property type="protein sequence ID" value="KAF9065925.1"/>
    <property type="molecule type" value="Genomic_DNA"/>
</dbReference>
<keyword evidence="2" id="KW-1185">Reference proteome</keyword>
<dbReference type="Proteomes" id="UP000772434">
    <property type="component" value="Unassembled WGS sequence"/>
</dbReference>
<protein>
    <submittedName>
        <fullName evidence="1">Uncharacterized protein</fullName>
    </submittedName>
</protein>
<organism evidence="1 2">
    <name type="scientific">Rhodocollybia butyracea</name>
    <dbReference type="NCBI Taxonomy" id="206335"/>
    <lineage>
        <taxon>Eukaryota</taxon>
        <taxon>Fungi</taxon>
        <taxon>Dikarya</taxon>
        <taxon>Basidiomycota</taxon>
        <taxon>Agaricomycotina</taxon>
        <taxon>Agaricomycetes</taxon>
        <taxon>Agaricomycetidae</taxon>
        <taxon>Agaricales</taxon>
        <taxon>Marasmiineae</taxon>
        <taxon>Omphalotaceae</taxon>
        <taxon>Rhodocollybia</taxon>
    </lineage>
</organism>
<reference evidence="1" key="1">
    <citation type="submission" date="2020-11" db="EMBL/GenBank/DDBJ databases">
        <authorList>
            <consortium name="DOE Joint Genome Institute"/>
            <person name="Ahrendt S."/>
            <person name="Riley R."/>
            <person name="Andreopoulos W."/>
            <person name="Labutti K."/>
            <person name="Pangilinan J."/>
            <person name="Ruiz-Duenas F.J."/>
            <person name="Barrasa J.M."/>
            <person name="Sanchez-Garcia M."/>
            <person name="Camarero S."/>
            <person name="Miyauchi S."/>
            <person name="Serrano A."/>
            <person name="Linde D."/>
            <person name="Babiker R."/>
            <person name="Drula E."/>
            <person name="Ayuso-Fernandez I."/>
            <person name="Pacheco R."/>
            <person name="Padilla G."/>
            <person name="Ferreira P."/>
            <person name="Barriuso J."/>
            <person name="Kellner H."/>
            <person name="Castanera R."/>
            <person name="Alfaro M."/>
            <person name="Ramirez L."/>
            <person name="Pisabarro A.G."/>
            <person name="Kuo A."/>
            <person name="Tritt A."/>
            <person name="Lipzen A."/>
            <person name="He G."/>
            <person name="Yan M."/>
            <person name="Ng V."/>
            <person name="Cullen D."/>
            <person name="Martin F."/>
            <person name="Rosso M.-N."/>
            <person name="Henrissat B."/>
            <person name="Hibbett D."/>
            <person name="Martinez A.T."/>
            <person name="Grigoriev I.V."/>
        </authorList>
    </citation>
    <scope>NUCLEOTIDE SEQUENCE</scope>
    <source>
        <strain evidence="1">AH 40177</strain>
    </source>
</reference>
<evidence type="ECO:0000313" key="1">
    <source>
        <dbReference type="EMBL" id="KAF9065925.1"/>
    </source>
</evidence>
<name>A0A9P5U3P8_9AGAR</name>
<comment type="caution">
    <text evidence="1">The sequence shown here is derived from an EMBL/GenBank/DDBJ whole genome shotgun (WGS) entry which is preliminary data.</text>
</comment>
<evidence type="ECO:0000313" key="2">
    <source>
        <dbReference type="Proteomes" id="UP000772434"/>
    </source>
</evidence>
<dbReference type="AlphaFoldDB" id="A0A9P5U3P8"/>
<dbReference type="OrthoDB" id="2773799at2759"/>
<proteinExistence type="predicted"/>
<sequence length="190" mass="21449">MQLKGSTLNLGRFLAAARPEALQDLTIDWEFENVKDPHLVEIAAITHILPDLDELQLWSIFKPLLELKRLEHLHYSVPLPLSDQNTTRIACAWPHLKNLSVSSVGDLPPLESLVHFARYCPNLESLAYPIQKSDNSSSYSSDASRSFSASTVQFSIFPNLVYLHGPGSGWRQVEAILDSFILLRDRQLQE</sequence>
<accession>A0A9P5U3P8</accession>